<evidence type="ECO:0000313" key="5">
    <source>
        <dbReference type="EMBL" id="GAA3058772.1"/>
    </source>
</evidence>
<evidence type="ECO:0000313" key="6">
    <source>
        <dbReference type="Proteomes" id="UP001500236"/>
    </source>
</evidence>
<sequence length="413" mass="41957">MASTAAGPRTSTVVIAPDTFKGSLGAGEVAQALASGIRRTAPGTRVVEVPMADGGEGTLDAAAAGWEIEAHWVTGPDGRPTRAQLGLRTDDGGTTAAVVELAEASGLHDMGPGADPMRATSRGTGELLRAALDRGADEVVLALGGSACTDGGAGMLSALGVRLLDRAGRRIPEGAAGLSGLDSADLRELDPRIAQTRIVIAADVDSPLTGPQGAAEVFGPQKGLDEQQVRWASLALQRAVPVLAEAAYRSSGPTWSDHVVRAADQPGAGAAGGVGFAALALLGAERRPGVEVVMELVDLEARMAGADLVITGEGSLDTQSLAGKVPVGVARVSARHGIPVVAVCGRSLLDRDQWAAAGIDHVWALRDLAGSDQESIRRAPALLQEVGGRIGQELAARSRQRQLMAGPAGPGEE</sequence>
<evidence type="ECO:0000256" key="2">
    <source>
        <dbReference type="ARBA" id="ARBA00022679"/>
    </source>
</evidence>
<dbReference type="InterPro" id="IPR036129">
    <property type="entry name" value="Glycerate_kinase_sf"/>
</dbReference>
<comment type="caution">
    <text evidence="5">The sequence shown here is derived from an EMBL/GenBank/DDBJ whole genome shotgun (WGS) entry which is preliminary data.</text>
</comment>
<dbReference type="PIRSF" id="PIRSF006078">
    <property type="entry name" value="GlxK"/>
    <property type="match status" value="1"/>
</dbReference>
<dbReference type="EMBL" id="BAAAVT010000006">
    <property type="protein sequence ID" value="GAA3058772.1"/>
    <property type="molecule type" value="Genomic_DNA"/>
</dbReference>
<dbReference type="InterPro" id="IPR018197">
    <property type="entry name" value="Glycerate_kinase_RE-like"/>
</dbReference>
<comment type="similarity">
    <text evidence="1 4">Belongs to the glycerate kinase type-1 family.</text>
</comment>
<gene>
    <name evidence="5" type="ORF">GCM10010529_10610</name>
</gene>
<keyword evidence="2 4" id="KW-0808">Transferase</keyword>
<organism evidence="5 6">
    <name type="scientific">Nesterenkonia aethiopica</name>
    <dbReference type="NCBI Taxonomy" id="269144"/>
    <lineage>
        <taxon>Bacteria</taxon>
        <taxon>Bacillati</taxon>
        <taxon>Actinomycetota</taxon>
        <taxon>Actinomycetes</taxon>
        <taxon>Micrococcales</taxon>
        <taxon>Micrococcaceae</taxon>
        <taxon>Nesterenkonia</taxon>
    </lineage>
</organism>
<proteinExistence type="inferred from homology"/>
<protein>
    <submittedName>
        <fullName evidence="5">Glycerate kinase</fullName>
    </submittedName>
</protein>
<dbReference type="NCBIfam" id="TIGR00045">
    <property type="entry name" value="glycerate kinase"/>
    <property type="match status" value="1"/>
</dbReference>
<dbReference type="Gene3D" id="3.90.1510.10">
    <property type="entry name" value="Glycerate kinase, domain 2"/>
    <property type="match status" value="1"/>
</dbReference>
<dbReference type="PANTHER" id="PTHR21599:SF0">
    <property type="entry name" value="GLYCERATE KINASE"/>
    <property type="match status" value="1"/>
</dbReference>
<dbReference type="Pfam" id="PF02595">
    <property type="entry name" value="Gly_kinase"/>
    <property type="match status" value="1"/>
</dbReference>
<evidence type="ECO:0000256" key="3">
    <source>
        <dbReference type="ARBA" id="ARBA00022777"/>
    </source>
</evidence>
<name>A0ABP6LT04_9MICC</name>
<dbReference type="InterPro" id="IPR018193">
    <property type="entry name" value="Glyc_kinase_flavodox-like_fold"/>
</dbReference>
<accession>A0ABP6LT04</accession>
<reference evidence="6" key="1">
    <citation type="journal article" date="2019" name="Int. J. Syst. Evol. Microbiol.">
        <title>The Global Catalogue of Microorganisms (GCM) 10K type strain sequencing project: providing services to taxonomists for standard genome sequencing and annotation.</title>
        <authorList>
            <consortium name="The Broad Institute Genomics Platform"/>
            <consortium name="The Broad Institute Genome Sequencing Center for Infectious Disease"/>
            <person name="Wu L."/>
            <person name="Ma J."/>
        </authorList>
    </citation>
    <scope>NUCLEOTIDE SEQUENCE [LARGE SCALE GENOMIC DNA]</scope>
    <source>
        <strain evidence="6">JCM 14309</strain>
    </source>
</reference>
<keyword evidence="6" id="KW-1185">Reference proteome</keyword>
<evidence type="ECO:0000256" key="1">
    <source>
        <dbReference type="ARBA" id="ARBA00006284"/>
    </source>
</evidence>
<dbReference type="PANTHER" id="PTHR21599">
    <property type="entry name" value="GLYCERATE KINASE"/>
    <property type="match status" value="1"/>
</dbReference>
<evidence type="ECO:0000256" key="4">
    <source>
        <dbReference type="PIRNR" id="PIRNR006078"/>
    </source>
</evidence>
<dbReference type="Proteomes" id="UP001500236">
    <property type="component" value="Unassembled WGS sequence"/>
</dbReference>
<keyword evidence="3 4" id="KW-0418">Kinase</keyword>
<dbReference type="Gene3D" id="3.40.50.10350">
    <property type="entry name" value="Glycerate kinase, domain 1"/>
    <property type="match status" value="1"/>
</dbReference>
<dbReference type="InterPro" id="IPR004381">
    <property type="entry name" value="Glycerate_kinase"/>
</dbReference>
<dbReference type="SUPFAM" id="SSF110738">
    <property type="entry name" value="Glycerate kinase I"/>
    <property type="match status" value="1"/>
</dbReference>
<dbReference type="RefSeq" id="WP_344681127.1">
    <property type="nucleotide sequence ID" value="NZ_BAAAVT010000006.1"/>
</dbReference>
<dbReference type="GO" id="GO:0016301">
    <property type="term" value="F:kinase activity"/>
    <property type="evidence" value="ECO:0007669"/>
    <property type="project" value="UniProtKB-KW"/>
</dbReference>